<evidence type="ECO:0000313" key="4">
    <source>
        <dbReference type="Proteomes" id="UP000812966"/>
    </source>
</evidence>
<dbReference type="Proteomes" id="UP000812966">
    <property type="component" value="Unassembled WGS sequence"/>
</dbReference>
<dbReference type="SUPFAM" id="SSF53474">
    <property type="entry name" value="alpha/beta-Hydrolases"/>
    <property type="match status" value="1"/>
</dbReference>
<evidence type="ECO:0000256" key="1">
    <source>
        <dbReference type="ARBA" id="ARBA00022801"/>
    </source>
</evidence>
<dbReference type="GO" id="GO:0016787">
    <property type="term" value="F:hydrolase activity"/>
    <property type="evidence" value="ECO:0007669"/>
    <property type="project" value="UniProtKB-KW"/>
</dbReference>
<dbReference type="InterPro" id="IPR050300">
    <property type="entry name" value="GDXG_lipolytic_enzyme"/>
</dbReference>
<protein>
    <recommendedName>
        <fullName evidence="2">BD-FAE-like domain-containing protein</fullName>
    </recommendedName>
</protein>
<accession>A0A8K0JK82</accession>
<evidence type="ECO:0000259" key="2">
    <source>
        <dbReference type="Pfam" id="PF20434"/>
    </source>
</evidence>
<gene>
    <name evidence="3" type="ORF">FFLO_06593</name>
</gene>
<organism evidence="3 4">
    <name type="scientific">Filobasidium floriforme</name>
    <dbReference type="NCBI Taxonomy" id="5210"/>
    <lineage>
        <taxon>Eukaryota</taxon>
        <taxon>Fungi</taxon>
        <taxon>Dikarya</taxon>
        <taxon>Basidiomycota</taxon>
        <taxon>Agaricomycotina</taxon>
        <taxon>Tremellomycetes</taxon>
        <taxon>Filobasidiales</taxon>
        <taxon>Filobasidiaceae</taxon>
        <taxon>Filobasidium</taxon>
    </lineage>
</organism>
<sequence length="323" mass="36214">MNPRKETNRLEPHHRHLFKPIENSETGGCHLDIFLPEITKDAPVAMMIHGGAWSIGGSGHLPPDQITYLLEQGFAVVSPEYRLAPHVKLAECVEDLLDAYRFVQNGLNQVLGTELDTKRTCVMGWSAGGTGTLLLTDAILRNGLERPRAIMPTYPKTDNERGWNEPMQAFTDALTSEEKVALDKLMAEPVCTNYPIKQDTFFKGTDPRIIWARATMRTKTLNTWLCGQDSPYPKSVNPMDVVNGDFPPTLVIVATEDKLIDPAESYDVVNKLKSVGVDARYLEARGMTHGIAEDGRETWPEDQDWWNEAILPGLEWIVKMTRA</sequence>
<dbReference type="InterPro" id="IPR049492">
    <property type="entry name" value="BD-FAE-like_dom"/>
</dbReference>
<keyword evidence="4" id="KW-1185">Reference proteome</keyword>
<feature type="domain" description="BD-FAE-like" evidence="2">
    <location>
        <begin position="31"/>
        <end position="272"/>
    </location>
</feature>
<dbReference type="Gene3D" id="3.40.50.1820">
    <property type="entry name" value="alpha/beta hydrolase"/>
    <property type="match status" value="1"/>
</dbReference>
<dbReference type="Pfam" id="PF20434">
    <property type="entry name" value="BD-FAE"/>
    <property type="match status" value="1"/>
</dbReference>
<dbReference type="InterPro" id="IPR029058">
    <property type="entry name" value="AB_hydrolase_fold"/>
</dbReference>
<dbReference type="AlphaFoldDB" id="A0A8K0JK82"/>
<name>A0A8K0JK82_9TREE</name>
<proteinExistence type="predicted"/>
<keyword evidence="1" id="KW-0378">Hydrolase</keyword>
<evidence type="ECO:0000313" key="3">
    <source>
        <dbReference type="EMBL" id="KAG7527786.1"/>
    </source>
</evidence>
<comment type="caution">
    <text evidence="3">The sequence shown here is derived from an EMBL/GenBank/DDBJ whole genome shotgun (WGS) entry which is preliminary data.</text>
</comment>
<reference evidence="3" key="1">
    <citation type="submission" date="2020-04" db="EMBL/GenBank/DDBJ databases">
        <title>Analysis of mating type loci in Filobasidium floriforme.</title>
        <authorList>
            <person name="Nowrousian M."/>
        </authorList>
    </citation>
    <scope>NUCLEOTIDE SEQUENCE</scope>
    <source>
        <strain evidence="3">CBS 6242</strain>
    </source>
</reference>
<dbReference type="PANTHER" id="PTHR48081">
    <property type="entry name" value="AB HYDROLASE SUPERFAMILY PROTEIN C4A8.06C"/>
    <property type="match status" value="1"/>
</dbReference>
<dbReference type="EMBL" id="JABELV010000229">
    <property type="protein sequence ID" value="KAG7527786.1"/>
    <property type="molecule type" value="Genomic_DNA"/>
</dbReference>